<dbReference type="PROSITE" id="PS50977">
    <property type="entry name" value="HTH_TETR_2"/>
    <property type="match status" value="1"/>
</dbReference>
<dbReference type="Proteomes" id="UP000069697">
    <property type="component" value="Unassembled WGS sequence"/>
</dbReference>
<evidence type="ECO:0000259" key="3">
    <source>
        <dbReference type="PROSITE" id="PS50977"/>
    </source>
</evidence>
<organism evidence="4 5">
    <name type="scientific">Paenibacillus amylolyticus</name>
    <dbReference type="NCBI Taxonomy" id="1451"/>
    <lineage>
        <taxon>Bacteria</taxon>
        <taxon>Bacillati</taxon>
        <taxon>Bacillota</taxon>
        <taxon>Bacilli</taxon>
        <taxon>Bacillales</taxon>
        <taxon>Paenibacillaceae</taxon>
        <taxon>Paenibacillus</taxon>
    </lineage>
</organism>
<comment type="caution">
    <text evidence="4">The sequence shown here is derived from an EMBL/GenBank/DDBJ whole genome shotgun (WGS) entry which is preliminary data.</text>
</comment>
<evidence type="ECO:0000256" key="1">
    <source>
        <dbReference type="ARBA" id="ARBA00023125"/>
    </source>
</evidence>
<feature type="DNA-binding region" description="H-T-H motif" evidence="2">
    <location>
        <begin position="31"/>
        <end position="50"/>
    </location>
</feature>
<dbReference type="SUPFAM" id="SSF46689">
    <property type="entry name" value="Homeodomain-like"/>
    <property type="match status" value="1"/>
</dbReference>
<evidence type="ECO:0000256" key="2">
    <source>
        <dbReference type="PROSITE-ProRule" id="PRU00335"/>
    </source>
</evidence>
<dbReference type="Gene3D" id="1.10.357.10">
    <property type="entry name" value="Tetracycline Repressor, domain 2"/>
    <property type="match status" value="1"/>
</dbReference>
<keyword evidence="1 2" id="KW-0238">DNA-binding</keyword>
<reference evidence="4 5" key="1">
    <citation type="journal article" date="2016" name="Genome Announc.">
        <title>Draft Genome Sequence of Paenibacillus amylolyticus Heshi-A3, Isolated from Fermented Rice Bran in a Japanese Fermented Seafood Dish.</title>
        <authorList>
            <person name="Akuzawa S."/>
            <person name="Nagaoka J."/>
            <person name="Kanekatsu M."/>
            <person name="Kubota E."/>
            <person name="Ohtake R."/>
            <person name="Suzuki T."/>
            <person name="Kanesaki Y."/>
        </authorList>
    </citation>
    <scope>NUCLEOTIDE SEQUENCE [LARGE SCALE GENOMIC DNA]</scope>
    <source>
        <strain evidence="4 5">Heshi-A3</strain>
    </source>
</reference>
<protein>
    <submittedName>
        <fullName evidence="4">TetR family transcriptional regulator</fullName>
    </submittedName>
</protein>
<evidence type="ECO:0000313" key="4">
    <source>
        <dbReference type="EMBL" id="GAS81567.1"/>
    </source>
</evidence>
<evidence type="ECO:0000313" key="5">
    <source>
        <dbReference type="Proteomes" id="UP000069697"/>
    </source>
</evidence>
<dbReference type="InterPro" id="IPR009057">
    <property type="entry name" value="Homeodomain-like_sf"/>
</dbReference>
<dbReference type="Pfam" id="PF00440">
    <property type="entry name" value="TetR_N"/>
    <property type="match status" value="1"/>
</dbReference>
<dbReference type="RefSeq" id="WP_062834255.1">
    <property type="nucleotide sequence ID" value="NZ_BCNV01000001.1"/>
</dbReference>
<accession>A0A100VKL1</accession>
<dbReference type="GO" id="GO:0003677">
    <property type="term" value="F:DNA binding"/>
    <property type="evidence" value="ECO:0007669"/>
    <property type="project" value="UniProtKB-UniRule"/>
</dbReference>
<dbReference type="EMBL" id="BCNV01000001">
    <property type="protein sequence ID" value="GAS81567.1"/>
    <property type="molecule type" value="Genomic_DNA"/>
</dbReference>
<feature type="domain" description="HTH tetR-type" evidence="3">
    <location>
        <begin position="10"/>
        <end position="68"/>
    </location>
</feature>
<sequence length="188" mass="21541">MKKEMTTIKQTRLHSILDEATKLLIEKPNASMNEIAESAKIGIATLHRYVESREQLMVYLGLRAIEVVSETMKGIQLDEEHCEKYIPELIEALIPLGDKIYFLAHDTTINYNPEIEGADLKLREPVLHAVGLLQQKGYFRSDLDKTWIVDVLYSIMFLTWQQVVSGHIARKAAPALVVDTFYHGFKQR</sequence>
<dbReference type="InterPro" id="IPR001647">
    <property type="entry name" value="HTH_TetR"/>
</dbReference>
<name>A0A100VKL1_PAEAM</name>
<reference evidence="5" key="2">
    <citation type="submission" date="2016-01" db="EMBL/GenBank/DDBJ databases">
        <title>Draft Genome Sequence of Paenibacillus amylolyticus Heshi-A3 that Was Isolated from Fermented Rice Bran with Aging Salted Mackerel, Which Was Named Heshiko as Traditional Fermented Seafood in Japan.</title>
        <authorList>
            <person name="Akuzawa S."/>
            <person name="Nakagawa J."/>
            <person name="Kanekatsu T."/>
            <person name="Kubota E."/>
            <person name="Ohtake R."/>
            <person name="Suzuki T."/>
            <person name="Kanesaki Y."/>
        </authorList>
    </citation>
    <scope>NUCLEOTIDE SEQUENCE [LARGE SCALE GENOMIC DNA]</scope>
    <source>
        <strain evidence="5">Heshi-A3</strain>
    </source>
</reference>
<gene>
    <name evidence="4" type="ORF">PAHA3_1641</name>
</gene>
<proteinExistence type="predicted"/>
<dbReference type="AlphaFoldDB" id="A0A100VKL1"/>